<dbReference type="AlphaFoldDB" id="A0A3N4YM99"/>
<protein>
    <submittedName>
        <fullName evidence="2">Uncharacterized protein DUF4194</fullName>
    </submittedName>
</protein>
<evidence type="ECO:0000313" key="3">
    <source>
        <dbReference type="Proteomes" id="UP000280501"/>
    </source>
</evidence>
<evidence type="ECO:0000313" key="2">
    <source>
        <dbReference type="EMBL" id="RPF22209.1"/>
    </source>
</evidence>
<sequence>MTGPMEHLSNSRPGGSGAARVRPGRPGDTGQGSAAPDGPAGAGAPASSDTGAGAEAPTARLWQGDPGTLPAAARRVLAALVRGPYLSAADDDEAWGELLTHLDGVRGRLADMYLDVVVDHDEQIAFVRDAAAAPDAPAVVREIPLTFLDTVLLLHLRTRLLESPGQEVVADLDDVVDHLHPFRRRSGTGTTGYGTGFDVGIATAWDRLVDAGILRHVGPGRRCVVSPVLRTLFGADEIQAVQAEYARLSREGL</sequence>
<reference evidence="2 3" key="1">
    <citation type="submission" date="2018-11" db="EMBL/GenBank/DDBJ databases">
        <title>Sequencing the genomes of 1000 actinobacteria strains.</title>
        <authorList>
            <person name="Klenk H.-P."/>
        </authorList>
    </citation>
    <scope>NUCLEOTIDE SEQUENCE [LARGE SCALE GENOMIC DNA]</scope>
    <source>
        <strain evidence="2 3">DSM 15700</strain>
    </source>
</reference>
<gene>
    <name evidence="2" type="ORF">EDD34_2857</name>
</gene>
<dbReference type="Proteomes" id="UP000280501">
    <property type="component" value="Unassembled WGS sequence"/>
</dbReference>
<dbReference type="Pfam" id="PF13835">
    <property type="entry name" value="DUF4194"/>
    <property type="match status" value="1"/>
</dbReference>
<dbReference type="EMBL" id="RKQZ01000001">
    <property type="protein sequence ID" value="RPF22209.1"/>
    <property type="molecule type" value="Genomic_DNA"/>
</dbReference>
<accession>A0A3N4YM99</accession>
<feature type="compositionally biased region" description="Low complexity" evidence="1">
    <location>
        <begin position="32"/>
        <end position="54"/>
    </location>
</feature>
<organism evidence="2 3">
    <name type="scientific">Myceligenerans xiligouense</name>
    <dbReference type="NCBI Taxonomy" id="253184"/>
    <lineage>
        <taxon>Bacteria</taxon>
        <taxon>Bacillati</taxon>
        <taxon>Actinomycetota</taxon>
        <taxon>Actinomycetes</taxon>
        <taxon>Micrococcales</taxon>
        <taxon>Promicromonosporaceae</taxon>
        <taxon>Myceligenerans</taxon>
    </lineage>
</organism>
<proteinExistence type="predicted"/>
<name>A0A3N4YM99_9MICO</name>
<feature type="region of interest" description="Disordered" evidence="1">
    <location>
        <begin position="1"/>
        <end position="65"/>
    </location>
</feature>
<dbReference type="RefSeq" id="WP_246012434.1">
    <property type="nucleotide sequence ID" value="NZ_RKQZ01000001.1"/>
</dbReference>
<keyword evidence="3" id="KW-1185">Reference proteome</keyword>
<comment type="caution">
    <text evidence="2">The sequence shown here is derived from an EMBL/GenBank/DDBJ whole genome shotgun (WGS) entry which is preliminary data.</text>
</comment>
<dbReference type="InterPro" id="IPR025449">
    <property type="entry name" value="JetB"/>
</dbReference>
<evidence type="ECO:0000256" key="1">
    <source>
        <dbReference type="SAM" id="MobiDB-lite"/>
    </source>
</evidence>